<evidence type="ECO:0000256" key="1">
    <source>
        <dbReference type="SAM" id="MobiDB-lite"/>
    </source>
</evidence>
<dbReference type="PANTHER" id="PTHR34468">
    <property type="entry name" value="MICROTUBULE-ASSOCIATED FUTSCH-LIKE PROTEIN"/>
    <property type="match status" value="1"/>
</dbReference>
<feature type="compositionally biased region" description="Low complexity" evidence="1">
    <location>
        <begin position="82"/>
        <end position="92"/>
    </location>
</feature>
<feature type="compositionally biased region" description="Basic and acidic residues" evidence="1">
    <location>
        <begin position="304"/>
        <end position="327"/>
    </location>
</feature>
<name>A0A2Z7AIS1_9LAMI</name>
<reference evidence="2 3" key="1">
    <citation type="journal article" date="2015" name="Proc. Natl. Acad. Sci. U.S.A.">
        <title>The resurrection genome of Boea hygrometrica: A blueprint for survival of dehydration.</title>
        <authorList>
            <person name="Xiao L."/>
            <person name="Yang G."/>
            <person name="Zhang L."/>
            <person name="Yang X."/>
            <person name="Zhao S."/>
            <person name="Ji Z."/>
            <person name="Zhou Q."/>
            <person name="Hu M."/>
            <person name="Wang Y."/>
            <person name="Chen M."/>
            <person name="Xu Y."/>
            <person name="Jin H."/>
            <person name="Xiao X."/>
            <person name="Hu G."/>
            <person name="Bao F."/>
            <person name="Hu Y."/>
            <person name="Wan P."/>
            <person name="Li L."/>
            <person name="Deng X."/>
            <person name="Kuang T."/>
            <person name="Xiang C."/>
            <person name="Zhu J.K."/>
            <person name="Oliver M.J."/>
            <person name="He Y."/>
        </authorList>
    </citation>
    <scope>NUCLEOTIDE SEQUENCE [LARGE SCALE GENOMIC DNA]</scope>
    <source>
        <strain evidence="3">cv. XS01</strain>
    </source>
</reference>
<dbReference type="Proteomes" id="UP000250235">
    <property type="component" value="Unassembled WGS sequence"/>
</dbReference>
<dbReference type="OrthoDB" id="1930709at2759"/>
<dbReference type="PANTHER" id="PTHR34468:SF2">
    <property type="entry name" value="MICROTUBULE-ASSOCIATED FUTSCH-LIKE PROTEIN"/>
    <property type="match status" value="1"/>
</dbReference>
<gene>
    <name evidence="2" type="ORF">F511_02839</name>
</gene>
<evidence type="ECO:0000313" key="3">
    <source>
        <dbReference type="Proteomes" id="UP000250235"/>
    </source>
</evidence>
<dbReference type="EMBL" id="KV014877">
    <property type="protein sequence ID" value="KZV21681.1"/>
    <property type="molecule type" value="Genomic_DNA"/>
</dbReference>
<feature type="compositionally biased region" description="Basic and acidic residues" evidence="1">
    <location>
        <begin position="260"/>
        <end position="279"/>
    </location>
</feature>
<feature type="compositionally biased region" description="Polar residues" evidence="1">
    <location>
        <begin position="39"/>
        <end position="60"/>
    </location>
</feature>
<feature type="region of interest" description="Disordered" evidence="1">
    <location>
        <begin position="260"/>
        <end position="348"/>
    </location>
</feature>
<proteinExistence type="predicted"/>
<accession>A0A2Z7AIS1</accession>
<dbReference type="AlphaFoldDB" id="A0A2Z7AIS1"/>
<sequence length="356" mass="39181">MEDPVPKEQSSVSHRSASRLLRYPLRSATKSKEEKPPLTDSSNTSAIKSARPASSVSKSVNVLDISGKEKSARPPRRFSIPSKSSASSATKSFGNITPISEARGRRFDSSNGKIDTPVSDVSRSSSRKKFSTLSSASYWLSQIKLAESANKHSVSLGFFKLALEAGCEPMQRMKDEFKAYVQRHDMSELGESTKELIESYKILEGFELLQISGTSSQLLLEVVHATDDDVHGTSSTPVDAGKLQPKAVGENTEEICQVQKESKEVTQKNEPMKNRKSKYENMANSQFGSGTRGRGVQKKTQKSIKQDLVKEKDTVKKQGKKATEEGHVNSPLEEGSRENKENVEVPRQIEVVAVTD</sequence>
<evidence type="ECO:0000313" key="2">
    <source>
        <dbReference type="EMBL" id="KZV21681.1"/>
    </source>
</evidence>
<organism evidence="2 3">
    <name type="scientific">Dorcoceras hygrometricum</name>
    <dbReference type="NCBI Taxonomy" id="472368"/>
    <lineage>
        <taxon>Eukaryota</taxon>
        <taxon>Viridiplantae</taxon>
        <taxon>Streptophyta</taxon>
        <taxon>Embryophyta</taxon>
        <taxon>Tracheophyta</taxon>
        <taxon>Spermatophyta</taxon>
        <taxon>Magnoliopsida</taxon>
        <taxon>eudicotyledons</taxon>
        <taxon>Gunneridae</taxon>
        <taxon>Pentapetalae</taxon>
        <taxon>asterids</taxon>
        <taxon>lamiids</taxon>
        <taxon>Lamiales</taxon>
        <taxon>Gesneriaceae</taxon>
        <taxon>Didymocarpoideae</taxon>
        <taxon>Trichosporeae</taxon>
        <taxon>Loxocarpinae</taxon>
        <taxon>Dorcoceras</taxon>
    </lineage>
</organism>
<feature type="region of interest" description="Disordered" evidence="1">
    <location>
        <begin position="1"/>
        <end position="122"/>
    </location>
</feature>
<feature type="compositionally biased region" description="Basic and acidic residues" evidence="1">
    <location>
        <begin position="334"/>
        <end position="344"/>
    </location>
</feature>
<keyword evidence="3" id="KW-1185">Reference proteome</keyword>
<protein>
    <submittedName>
        <fullName evidence="2">Uncharacterized protein</fullName>
    </submittedName>
</protein>